<dbReference type="InterPro" id="IPR043128">
    <property type="entry name" value="Rev_trsase/Diguanyl_cyclase"/>
</dbReference>
<organism evidence="2 3">
    <name type="scientific">Beauveria bassiana D1-5</name>
    <dbReference type="NCBI Taxonomy" id="1245745"/>
    <lineage>
        <taxon>Eukaryota</taxon>
        <taxon>Fungi</taxon>
        <taxon>Dikarya</taxon>
        <taxon>Ascomycota</taxon>
        <taxon>Pezizomycotina</taxon>
        <taxon>Sordariomycetes</taxon>
        <taxon>Hypocreomycetidae</taxon>
        <taxon>Hypocreales</taxon>
        <taxon>Cordycipitaceae</taxon>
        <taxon>Beauveria</taxon>
    </lineage>
</organism>
<protein>
    <submittedName>
        <fullName evidence="2">Diguanylate cyclase DosC</fullName>
    </submittedName>
</protein>
<dbReference type="EMBL" id="ANFO01000044">
    <property type="protein sequence ID" value="KGQ13392.1"/>
    <property type="molecule type" value="Genomic_DNA"/>
</dbReference>
<dbReference type="SUPFAM" id="SSF55073">
    <property type="entry name" value="Nucleotide cyclase"/>
    <property type="match status" value="1"/>
</dbReference>
<dbReference type="GO" id="GO:0052621">
    <property type="term" value="F:diguanylate cyclase activity"/>
    <property type="evidence" value="ECO:0007669"/>
    <property type="project" value="TreeGrafter"/>
</dbReference>
<dbReference type="SMART" id="SM00267">
    <property type="entry name" value="GGDEF"/>
    <property type="match status" value="1"/>
</dbReference>
<dbReference type="NCBIfam" id="TIGR00254">
    <property type="entry name" value="GGDEF"/>
    <property type="match status" value="1"/>
</dbReference>
<dbReference type="HOGENOM" id="CLU_000445_11_16_1"/>
<evidence type="ECO:0000313" key="3">
    <source>
        <dbReference type="Proteomes" id="UP000030106"/>
    </source>
</evidence>
<dbReference type="PANTHER" id="PTHR45138:SF9">
    <property type="entry name" value="DIGUANYLATE CYCLASE DGCM-RELATED"/>
    <property type="match status" value="1"/>
</dbReference>
<comment type="caution">
    <text evidence="2">The sequence shown here is derived from an EMBL/GenBank/DDBJ whole genome shotgun (WGS) entry which is preliminary data.</text>
</comment>
<proteinExistence type="predicted"/>
<name>A0A0A2W3Z4_BEABA</name>
<sequence>MTDELTGLLNRQGLMFLGQYAMSSANRRAEPLSMVFIHLNEVGQINDSFGHQQGNRALVAFSELMRSSFRETDLVARQGGDEFVLLFNATNDEGAFIAMQHLQGKVTDFNQRAENPWMLSFRWGSVEFDPHRHLCLEDVITEAGRAMYQAKSSGAERPGKGYEKL</sequence>
<accession>A0A0A2W3Z4</accession>
<dbReference type="PANTHER" id="PTHR45138">
    <property type="entry name" value="REGULATORY COMPONENTS OF SENSORY TRANSDUCTION SYSTEM"/>
    <property type="match status" value="1"/>
</dbReference>
<dbReference type="STRING" id="1245745.A0A0A2W3Z4"/>
<feature type="domain" description="GGDEF" evidence="1">
    <location>
        <begin position="30"/>
        <end position="165"/>
    </location>
</feature>
<dbReference type="CDD" id="cd01949">
    <property type="entry name" value="GGDEF"/>
    <property type="match status" value="1"/>
</dbReference>
<evidence type="ECO:0000259" key="1">
    <source>
        <dbReference type="PROSITE" id="PS50887"/>
    </source>
</evidence>
<dbReference type="Pfam" id="PF00990">
    <property type="entry name" value="GGDEF"/>
    <property type="match status" value="1"/>
</dbReference>
<dbReference type="AlphaFoldDB" id="A0A0A2W3Z4"/>
<dbReference type="InterPro" id="IPR000160">
    <property type="entry name" value="GGDEF_dom"/>
</dbReference>
<dbReference type="Proteomes" id="UP000030106">
    <property type="component" value="Unassembled WGS sequence"/>
</dbReference>
<dbReference type="Gene3D" id="3.30.70.270">
    <property type="match status" value="1"/>
</dbReference>
<gene>
    <name evidence="2" type="ORF">BBAD15_g928</name>
</gene>
<reference evidence="2 3" key="1">
    <citation type="submission" date="2012-10" db="EMBL/GenBank/DDBJ databases">
        <title>Genome sequencing and analysis of entomopathogenic fungi Beauveria bassiana D1-5.</title>
        <authorList>
            <person name="Li Q."/>
            <person name="Wang L."/>
            <person name="Zhang Z."/>
            <person name="Wang Q."/>
            <person name="Ren J."/>
            <person name="Wang M."/>
            <person name="Xu W."/>
            <person name="Wang J."/>
            <person name="Lu Y."/>
            <person name="Du Q."/>
            <person name="Sun Z."/>
        </authorList>
    </citation>
    <scope>NUCLEOTIDE SEQUENCE [LARGE SCALE GENOMIC DNA]</scope>
    <source>
        <strain evidence="2 3">D1-5</strain>
    </source>
</reference>
<dbReference type="PROSITE" id="PS50887">
    <property type="entry name" value="GGDEF"/>
    <property type="match status" value="1"/>
</dbReference>
<evidence type="ECO:0000313" key="2">
    <source>
        <dbReference type="EMBL" id="KGQ13392.1"/>
    </source>
</evidence>
<dbReference type="InterPro" id="IPR050469">
    <property type="entry name" value="Diguanylate_Cyclase"/>
</dbReference>
<dbReference type="InterPro" id="IPR029787">
    <property type="entry name" value="Nucleotide_cyclase"/>
</dbReference>